<evidence type="ECO:0000313" key="2">
    <source>
        <dbReference type="EnsemblPlants" id="OMERI04G25300.1"/>
    </source>
</evidence>
<feature type="compositionally biased region" description="Low complexity" evidence="1">
    <location>
        <begin position="86"/>
        <end position="97"/>
    </location>
</feature>
<proteinExistence type="predicted"/>
<dbReference type="Gramene" id="OMERI04G25300.1">
    <property type="protein sequence ID" value="OMERI04G25300.1"/>
    <property type="gene ID" value="OMERI04G25300"/>
</dbReference>
<evidence type="ECO:0000313" key="3">
    <source>
        <dbReference type="Proteomes" id="UP000008021"/>
    </source>
</evidence>
<feature type="region of interest" description="Disordered" evidence="1">
    <location>
        <begin position="1"/>
        <end position="171"/>
    </location>
</feature>
<dbReference type="AlphaFoldDB" id="A0A0E0DKA7"/>
<reference evidence="2" key="2">
    <citation type="submission" date="2018-05" db="EMBL/GenBank/DDBJ databases">
        <title>OmerRS3 (Oryza meridionalis Reference Sequence Version 3).</title>
        <authorList>
            <person name="Zhang J."/>
            <person name="Kudrna D."/>
            <person name="Lee S."/>
            <person name="Talag J."/>
            <person name="Welchert J."/>
            <person name="Wing R.A."/>
        </authorList>
    </citation>
    <scope>NUCLEOTIDE SEQUENCE [LARGE SCALE GENOMIC DNA]</scope>
    <source>
        <strain evidence="2">cv. OR44</strain>
    </source>
</reference>
<dbReference type="EnsemblPlants" id="OMERI04G25300.1">
    <property type="protein sequence ID" value="OMERI04G25300.1"/>
    <property type="gene ID" value="OMERI04G25300"/>
</dbReference>
<reference evidence="2" key="1">
    <citation type="submission" date="2015-04" db="UniProtKB">
        <authorList>
            <consortium name="EnsemblPlants"/>
        </authorList>
    </citation>
    <scope>IDENTIFICATION</scope>
</reference>
<keyword evidence="3" id="KW-1185">Reference proteome</keyword>
<dbReference type="Proteomes" id="UP000008021">
    <property type="component" value="Chromosome 4"/>
</dbReference>
<feature type="region of interest" description="Disordered" evidence="1">
    <location>
        <begin position="185"/>
        <end position="213"/>
    </location>
</feature>
<feature type="compositionally biased region" description="Basic residues" evidence="1">
    <location>
        <begin position="117"/>
        <end position="126"/>
    </location>
</feature>
<protein>
    <submittedName>
        <fullName evidence="2">Uncharacterized protein</fullName>
    </submittedName>
</protein>
<dbReference type="HOGENOM" id="CLU_1296156_0_0_1"/>
<accession>A0A0E0DKA7</accession>
<organism evidence="2">
    <name type="scientific">Oryza meridionalis</name>
    <dbReference type="NCBI Taxonomy" id="40149"/>
    <lineage>
        <taxon>Eukaryota</taxon>
        <taxon>Viridiplantae</taxon>
        <taxon>Streptophyta</taxon>
        <taxon>Embryophyta</taxon>
        <taxon>Tracheophyta</taxon>
        <taxon>Spermatophyta</taxon>
        <taxon>Magnoliopsida</taxon>
        <taxon>Liliopsida</taxon>
        <taxon>Poales</taxon>
        <taxon>Poaceae</taxon>
        <taxon>BOP clade</taxon>
        <taxon>Oryzoideae</taxon>
        <taxon>Oryzeae</taxon>
        <taxon>Oryzinae</taxon>
        <taxon>Oryza</taxon>
    </lineage>
</organism>
<sequence>MDQVHRPTPPRTPFSFPDIKKQHRPQRERDGSWRLATAREPGRRLGAAGGELVPTTGVGQRAATSRWRARGAEAGRRRGPVGQIGGRPSSWSRSPNPGRGGGGGEAVGEDGAAEGSRRRHGGRPATRKTSDDEDGTSPGGRRRGPIGQAGGAPRRRERGDSGGRRWRGAGRRWLAAQWRSGTAACWRRPGAPGMAPAVAEDDEERRDQIGGEC</sequence>
<evidence type="ECO:0000256" key="1">
    <source>
        <dbReference type="SAM" id="MobiDB-lite"/>
    </source>
</evidence>
<name>A0A0E0DKA7_9ORYZ</name>